<evidence type="ECO:0000256" key="2">
    <source>
        <dbReference type="SAM" id="MobiDB-lite"/>
    </source>
</evidence>
<organism evidence="3">
    <name type="scientific">Cacopsylla melanoneura</name>
    <dbReference type="NCBI Taxonomy" id="428564"/>
    <lineage>
        <taxon>Eukaryota</taxon>
        <taxon>Metazoa</taxon>
        <taxon>Ecdysozoa</taxon>
        <taxon>Arthropoda</taxon>
        <taxon>Hexapoda</taxon>
        <taxon>Insecta</taxon>
        <taxon>Pterygota</taxon>
        <taxon>Neoptera</taxon>
        <taxon>Paraneoptera</taxon>
        <taxon>Hemiptera</taxon>
        <taxon>Sternorrhyncha</taxon>
        <taxon>Psylloidea</taxon>
        <taxon>Psyllidae</taxon>
        <taxon>Psyllinae</taxon>
        <taxon>Cacopsylla</taxon>
    </lineage>
</organism>
<dbReference type="AlphaFoldDB" id="A0A8D8W6A6"/>
<proteinExistence type="predicted"/>
<accession>A0A8D8W6A6</accession>
<sequence length="185" mass="21455">MNQKISSEAPVTSTSESKRSNSSCNVEDVFQQPELTQARLEFEQLYPKIIKPFHDNNNEFEEEENEVQDFMENIEECEDEHLSEPNVSFSEPIVSLGHVLTQWIDEELDKSLPPDNNDVEDNDEANPVLEEKKSDEELIIKSETNEFGKEKVDNLYKIFLDRYRATRSEKCESVCSEEICKQGKI</sequence>
<feature type="region of interest" description="Disordered" evidence="2">
    <location>
        <begin position="107"/>
        <end position="131"/>
    </location>
</feature>
<reference evidence="3" key="1">
    <citation type="submission" date="2021-05" db="EMBL/GenBank/DDBJ databases">
        <authorList>
            <person name="Alioto T."/>
            <person name="Alioto T."/>
            <person name="Gomez Garrido J."/>
        </authorList>
    </citation>
    <scope>NUCLEOTIDE SEQUENCE</scope>
</reference>
<dbReference type="EMBL" id="HBUF01146709">
    <property type="protein sequence ID" value="CAG6647388.1"/>
    <property type="molecule type" value="Transcribed_RNA"/>
</dbReference>
<protein>
    <submittedName>
        <fullName evidence="3">Uncharacterized protein</fullName>
    </submittedName>
</protein>
<name>A0A8D8W6A6_9HEMI</name>
<feature type="compositionally biased region" description="Polar residues" evidence="2">
    <location>
        <begin position="1"/>
        <end position="12"/>
    </location>
</feature>
<feature type="coiled-coil region" evidence="1">
    <location>
        <begin position="53"/>
        <end position="80"/>
    </location>
</feature>
<evidence type="ECO:0000313" key="3">
    <source>
        <dbReference type="EMBL" id="CAG6647388.1"/>
    </source>
</evidence>
<evidence type="ECO:0000256" key="1">
    <source>
        <dbReference type="SAM" id="Coils"/>
    </source>
</evidence>
<keyword evidence="1" id="KW-0175">Coiled coil</keyword>
<feature type="region of interest" description="Disordered" evidence="2">
    <location>
        <begin position="1"/>
        <end position="25"/>
    </location>
</feature>